<dbReference type="SUPFAM" id="SSF52200">
    <property type="entry name" value="Toll/Interleukin receptor TIR domain"/>
    <property type="match status" value="1"/>
</dbReference>
<evidence type="ECO:0000313" key="1">
    <source>
        <dbReference type="EMBL" id="KAB7572152.1"/>
    </source>
</evidence>
<name>A0A1A7RF27_ENTFC</name>
<protein>
    <recommendedName>
        <fullName evidence="3">Toll/interleukin-1 receptor domain-containing protein</fullName>
    </recommendedName>
</protein>
<sequence length="283" mass="32902">MYKAYELDFTNADLNAFSSSSQSYTHVVNQIDHNQKSINKRIENLFESENDLVDYYSKDSKILDADEIIKDWFPTIKADIFISHSHADEKLAIRFASWLFENFGLTAFIDSSVWGYSSDLLKKIDQKYCYKEQTKTYDYDKRNVTTSHVHMMLSTALNNMIDSTECLFFLNTPNSISLSNEITNEQKFTYSPWLYSELTTASIVEKKNPRLESNPQMSTEDVRSIIKHYSSQENLQIKYSLNLSELTYLRKADLKKWALDAVECTKGSNTLDILYKNTIFTNL</sequence>
<comment type="caution">
    <text evidence="1">The sequence shown here is derived from an EMBL/GenBank/DDBJ whole genome shotgun (WGS) entry which is preliminary data.</text>
</comment>
<evidence type="ECO:0008006" key="3">
    <source>
        <dbReference type="Google" id="ProtNLM"/>
    </source>
</evidence>
<proteinExistence type="predicted"/>
<dbReference type="Proteomes" id="UP000469871">
    <property type="component" value="Unassembled WGS sequence"/>
</dbReference>
<evidence type="ECO:0000313" key="2">
    <source>
        <dbReference type="Proteomes" id="UP000469871"/>
    </source>
</evidence>
<accession>A0A1A7RF27</accession>
<dbReference type="EMBL" id="WEFP01000014">
    <property type="protein sequence ID" value="KAB7572152.1"/>
    <property type="molecule type" value="Genomic_DNA"/>
</dbReference>
<reference evidence="1 2" key="1">
    <citation type="submission" date="2019-10" db="EMBL/GenBank/DDBJ databases">
        <title>Evolutionary dynamics of vancomycin-resistant Enterococcus faecium during gastrointestinal tract colonization and bloodstream infection in immunocompromised pediatric patients.</title>
        <authorList>
            <person name="Chilambi G.S."/>
            <person name="Nordstrom H.R."/>
            <person name="Evans D.R."/>
            <person name="Ferrolino J."/>
            <person name="Hayden R.T."/>
            <person name="Maron G.M."/>
            <person name="Vo A.N."/>
            <person name="Gilmore M.S."/>
            <person name="Wolf J."/>
            <person name="Rosch J.W."/>
            <person name="Van Tyne D."/>
        </authorList>
    </citation>
    <scope>NUCLEOTIDE SEQUENCE [LARGE SCALE GENOMIC DNA]</scope>
    <source>
        <strain evidence="1 2">VRECG27</strain>
    </source>
</reference>
<gene>
    <name evidence="1" type="ORF">GBM73_17615</name>
</gene>
<dbReference type="RefSeq" id="WP_002287698.1">
    <property type="nucleotide sequence ID" value="NZ_AP026655.1"/>
</dbReference>
<organism evidence="1 2">
    <name type="scientific">Enterococcus faecium</name>
    <name type="common">Streptococcus faecium</name>
    <dbReference type="NCBI Taxonomy" id="1352"/>
    <lineage>
        <taxon>Bacteria</taxon>
        <taxon>Bacillati</taxon>
        <taxon>Bacillota</taxon>
        <taxon>Bacilli</taxon>
        <taxon>Lactobacillales</taxon>
        <taxon>Enterococcaceae</taxon>
        <taxon>Enterococcus</taxon>
    </lineage>
</organism>
<dbReference type="AlphaFoldDB" id="A0A1A7RF27"/>
<dbReference type="InterPro" id="IPR035897">
    <property type="entry name" value="Toll_tir_struct_dom_sf"/>
</dbReference>